<dbReference type="Proteomes" id="UP000233551">
    <property type="component" value="Unassembled WGS sequence"/>
</dbReference>
<feature type="region of interest" description="Disordered" evidence="1">
    <location>
        <begin position="32"/>
        <end position="87"/>
    </location>
</feature>
<dbReference type="EMBL" id="PGOL01002561">
    <property type="protein sequence ID" value="PKI47010.1"/>
    <property type="molecule type" value="Genomic_DNA"/>
</dbReference>
<feature type="compositionally biased region" description="Polar residues" evidence="1">
    <location>
        <begin position="77"/>
        <end position="87"/>
    </location>
</feature>
<evidence type="ECO:0000313" key="3">
    <source>
        <dbReference type="Proteomes" id="UP000233551"/>
    </source>
</evidence>
<proteinExistence type="predicted"/>
<dbReference type="AlphaFoldDB" id="A0A2I0ITQ0"/>
<keyword evidence="3" id="KW-1185">Reference proteome</keyword>
<organism evidence="2 3">
    <name type="scientific">Punica granatum</name>
    <name type="common">Pomegranate</name>
    <dbReference type="NCBI Taxonomy" id="22663"/>
    <lineage>
        <taxon>Eukaryota</taxon>
        <taxon>Viridiplantae</taxon>
        <taxon>Streptophyta</taxon>
        <taxon>Embryophyta</taxon>
        <taxon>Tracheophyta</taxon>
        <taxon>Spermatophyta</taxon>
        <taxon>Magnoliopsida</taxon>
        <taxon>eudicotyledons</taxon>
        <taxon>Gunneridae</taxon>
        <taxon>Pentapetalae</taxon>
        <taxon>rosids</taxon>
        <taxon>malvids</taxon>
        <taxon>Myrtales</taxon>
        <taxon>Lythraceae</taxon>
        <taxon>Punica</taxon>
    </lineage>
</organism>
<evidence type="ECO:0000256" key="1">
    <source>
        <dbReference type="SAM" id="MobiDB-lite"/>
    </source>
</evidence>
<comment type="caution">
    <text evidence="2">The sequence shown here is derived from an EMBL/GenBank/DDBJ whole genome shotgun (WGS) entry which is preliminary data.</text>
</comment>
<accession>A0A2I0ITQ0</accession>
<name>A0A2I0ITQ0_PUNGR</name>
<feature type="region of interest" description="Disordered" evidence="1">
    <location>
        <begin position="198"/>
        <end position="221"/>
    </location>
</feature>
<protein>
    <submittedName>
        <fullName evidence="2">Uncharacterized protein</fullName>
    </submittedName>
</protein>
<feature type="compositionally biased region" description="Basic and acidic residues" evidence="1">
    <location>
        <begin position="59"/>
        <end position="76"/>
    </location>
</feature>
<sequence length="246" mass="27320">MQFNLVSQNGALTACPSLAGCSVSAPHFGPPASYTRIPDQRPGYYSSPGNQRRTCGHRVMNDRRKAGSIRKAEESSQKNLQAKNPENSGAGTVVLFITESLKHRKIFDLKPPTPHSSREENRVPWVTRAQPCPNDVPFRSTTLPSRAITFQGFLTTLSLPREEVVTESNEPDLTPCRGRSKRADPFSRNCRDCTPSWVTPPVASTESRDSQGRFPDSFPRALRLGNTSSRLREARISNICLHEALM</sequence>
<gene>
    <name evidence="2" type="ORF">CRG98_032595</name>
</gene>
<reference evidence="2 3" key="1">
    <citation type="submission" date="2017-11" db="EMBL/GenBank/DDBJ databases">
        <title>De-novo sequencing of pomegranate (Punica granatum L.) genome.</title>
        <authorList>
            <person name="Akparov Z."/>
            <person name="Amiraslanov A."/>
            <person name="Hajiyeva S."/>
            <person name="Abbasov M."/>
            <person name="Kaur K."/>
            <person name="Hamwieh A."/>
            <person name="Solovyev V."/>
            <person name="Salamov A."/>
            <person name="Braich B."/>
            <person name="Kosarev P."/>
            <person name="Mahmoud A."/>
            <person name="Hajiyev E."/>
            <person name="Babayeva S."/>
            <person name="Izzatullayeva V."/>
            <person name="Mammadov A."/>
            <person name="Mammadov A."/>
            <person name="Sharifova S."/>
            <person name="Ojaghi J."/>
            <person name="Eynullazada K."/>
            <person name="Bayramov B."/>
            <person name="Abdulazimova A."/>
            <person name="Shahmuradov I."/>
        </authorList>
    </citation>
    <scope>NUCLEOTIDE SEQUENCE [LARGE SCALE GENOMIC DNA]</scope>
    <source>
        <strain evidence="3">cv. AG2017</strain>
        <tissue evidence="2">Leaf</tissue>
    </source>
</reference>
<evidence type="ECO:0000313" key="2">
    <source>
        <dbReference type="EMBL" id="PKI47010.1"/>
    </source>
</evidence>